<dbReference type="InterPro" id="IPR046965">
    <property type="entry name" value="Cyclin_A/B-like"/>
</dbReference>
<dbReference type="PIRSF" id="PIRSF001771">
    <property type="entry name" value="Cyclin_A_B_D_E"/>
    <property type="match status" value="1"/>
</dbReference>
<dbReference type="Pfam" id="PF02984">
    <property type="entry name" value="Cyclin_C"/>
    <property type="match status" value="1"/>
</dbReference>
<dbReference type="InterPro" id="IPR013763">
    <property type="entry name" value="Cyclin-like_dom"/>
</dbReference>
<evidence type="ECO:0000256" key="3">
    <source>
        <dbReference type="ARBA" id="ARBA00023127"/>
    </source>
</evidence>
<keyword evidence="4" id="KW-0131">Cell cycle</keyword>
<dbReference type="OrthoDB" id="5590282at2759"/>
<name>A0A835H4M6_9MAGN</name>
<feature type="domain" description="Cyclin-like" evidence="5">
    <location>
        <begin position="62"/>
        <end position="147"/>
    </location>
</feature>
<comment type="similarity">
    <text evidence="1">Belongs to the cyclin family. Cyclin AB subfamily.</text>
</comment>
<dbReference type="Proteomes" id="UP000631114">
    <property type="component" value="Unassembled WGS sequence"/>
</dbReference>
<evidence type="ECO:0000256" key="4">
    <source>
        <dbReference type="ARBA" id="ARBA00023306"/>
    </source>
</evidence>
<evidence type="ECO:0000256" key="2">
    <source>
        <dbReference type="ARBA" id="ARBA00022618"/>
    </source>
</evidence>
<dbReference type="InterPro" id="IPR039361">
    <property type="entry name" value="Cyclin"/>
</dbReference>
<dbReference type="PANTHER" id="PTHR10177">
    <property type="entry name" value="CYCLINS"/>
    <property type="match status" value="1"/>
</dbReference>
<dbReference type="GO" id="GO:0016538">
    <property type="term" value="F:cyclin-dependent protein serine/threonine kinase regulator activity"/>
    <property type="evidence" value="ECO:0007669"/>
    <property type="project" value="InterPro"/>
</dbReference>
<dbReference type="GO" id="GO:0044772">
    <property type="term" value="P:mitotic cell cycle phase transition"/>
    <property type="evidence" value="ECO:0007669"/>
    <property type="project" value="InterPro"/>
</dbReference>
<dbReference type="SMART" id="SM01332">
    <property type="entry name" value="Cyclin_C"/>
    <property type="match status" value="1"/>
</dbReference>
<dbReference type="InterPro" id="IPR004367">
    <property type="entry name" value="Cyclin_C-dom"/>
</dbReference>
<evidence type="ECO:0000313" key="8">
    <source>
        <dbReference type="Proteomes" id="UP000631114"/>
    </source>
</evidence>
<evidence type="ECO:0000259" key="6">
    <source>
        <dbReference type="SMART" id="SM01332"/>
    </source>
</evidence>
<dbReference type="AlphaFoldDB" id="A0A835H4M6"/>
<keyword evidence="2" id="KW-0132">Cell division</keyword>
<protein>
    <submittedName>
        <fullName evidence="7">Uncharacterized protein</fullName>
    </submittedName>
</protein>
<comment type="caution">
    <text evidence="7">The sequence shown here is derived from an EMBL/GenBank/DDBJ whole genome shotgun (WGS) entry which is preliminary data.</text>
</comment>
<reference evidence="7 8" key="1">
    <citation type="submission" date="2020-10" db="EMBL/GenBank/DDBJ databases">
        <title>The Coptis chinensis genome and diversification of protoberbering-type alkaloids.</title>
        <authorList>
            <person name="Wang B."/>
            <person name="Shu S."/>
            <person name="Song C."/>
            <person name="Liu Y."/>
        </authorList>
    </citation>
    <scope>NUCLEOTIDE SEQUENCE [LARGE SCALE GENOMIC DNA]</scope>
    <source>
        <strain evidence="7">HL-2020</strain>
        <tissue evidence="7">Leaf</tissue>
    </source>
</reference>
<evidence type="ECO:0000256" key="1">
    <source>
        <dbReference type="ARBA" id="ARBA00006955"/>
    </source>
</evidence>
<proteinExistence type="inferred from homology"/>
<dbReference type="InterPro" id="IPR036915">
    <property type="entry name" value="Cyclin-like_sf"/>
</dbReference>
<organism evidence="7 8">
    <name type="scientific">Coptis chinensis</name>
    <dbReference type="NCBI Taxonomy" id="261450"/>
    <lineage>
        <taxon>Eukaryota</taxon>
        <taxon>Viridiplantae</taxon>
        <taxon>Streptophyta</taxon>
        <taxon>Embryophyta</taxon>
        <taxon>Tracheophyta</taxon>
        <taxon>Spermatophyta</taxon>
        <taxon>Magnoliopsida</taxon>
        <taxon>Ranunculales</taxon>
        <taxon>Ranunculaceae</taxon>
        <taxon>Coptidoideae</taxon>
        <taxon>Coptis</taxon>
    </lineage>
</organism>
<gene>
    <name evidence="7" type="ORF">IFM89_011819</name>
</gene>
<dbReference type="SUPFAM" id="SSF47954">
    <property type="entry name" value="Cyclin-like"/>
    <property type="match status" value="2"/>
</dbReference>
<feature type="domain" description="Cyclin C-terminal" evidence="6">
    <location>
        <begin position="74"/>
        <end position="178"/>
    </location>
</feature>
<evidence type="ECO:0000259" key="5">
    <source>
        <dbReference type="SMART" id="SM00385"/>
    </source>
</evidence>
<dbReference type="FunFam" id="1.10.472.10:FF:000013">
    <property type="entry name" value="Cyclin A1"/>
    <property type="match status" value="1"/>
</dbReference>
<sequence length="198" mass="22823">LTRRPSSSFVETLQQDISESMRRILIDWLVEEYAVCVELGWYECVMLENDLRNDQVLKMESRVLNFLGFHLSVPTVRTFLSKCVYAQELTLLDYGFLRFLPSLIAASAVFLATWTLDQSGHPWNPTLEYYTCYKASNLKAGVFALHNLQMNTNGCVLNAVRDKYRQDKFKSVADLSSPKPVETLFDINNTNFSWKTLI</sequence>
<dbReference type="EMBL" id="JADFTS010000008">
    <property type="protein sequence ID" value="KAF9592069.1"/>
    <property type="molecule type" value="Genomic_DNA"/>
</dbReference>
<dbReference type="GO" id="GO:0051301">
    <property type="term" value="P:cell division"/>
    <property type="evidence" value="ECO:0007669"/>
    <property type="project" value="UniProtKB-KW"/>
</dbReference>
<dbReference type="SMART" id="SM00385">
    <property type="entry name" value="CYCLIN"/>
    <property type="match status" value="1"/>
</dbReference>
<evidence type="ECO:0000313" key="7">
    <source>
        <dbReference type="EMBL" id="KAF9592069.1"/>
    </source>
</evidence>
<keyword evidence="3" id="KW-0195">Cyclin</keyword>
<keyword evidence="8" id="KW-1185">Reference proteome</keyword>
<dbReference type="Gene3D" id="1.10.472.10">
    <property type="entry name" value="Cyclin-like"/>
    <property type="match status" value="1"/>
</dbReference>
<feature type="non-terminal residue" evidence="7">
    <location>
        <position position="1"/>
    </location>
</feature>
<accession>A0A835H4M6</accession>